<evidence type="ECO:0000313" key="2">
    <source>
        <dbReference type="EMBL" id="KIO78109.1"/>
    </source>
</evidence>
<protein>
    <submittedName>
        <fullName evidence="2">Uncharacterized protein</fullName>
    </submittedName>
</protein>
<evidence type="ECO:0000256" key="1">
    <source>
        <dbReference type="SAM" id="Phobius"/>
    </source>
</evidence>
<dbReference type="Proteomes" id="UP000032049">
    <property type="component" value="Unassembled WGS sequence"/>
</dbReference>
<dbReference type="EMBL" id="JXRA01000024">
    <property type="protein sequence ID" value="KIO78109.1"/>
    <property type="molecule type" value="Genomic_DNA"/>
</dbReference>
<sequence length="68" mass="7960">MRKKMYEAIGPIWEANHMWLIIVIVILFVGLLFGLIAGLLFGLLVDLLFGQLFDEAWWANHWLVYRIA</sequence>
<comment type="caution">
    <text evidence="2">The sequence shown here is derived from an EMBL/GenBank/DDBJ whole genome shotgun (WGS) entry which is preliminary data.</text>
</comment>
<keyword evidence="3" id="KW-1185">Reference proteome</keyword>
<proteinExistence type="predicted"/>
<keyword evidence="1" id="KW-1133">Transmembrane helix</keyword>
<gene>
    <name evidence="2" type="ORF">TH53_05855</name>
</gene>
<organism evidence="2 3">
    <name type="scientific">Pedobacter lusitanus</name>
    <dbReference type="NCBI Taxonomy" id="1503925"/>
    <lineage>
        <taxon>Bacteria</taxon>
        <taxon>Pseudomonadati</taxon>
        <taxon>Bacteroidota</taxon>
        <taxon>Sphingobacteriia</taxon>
        <taxon>Sphingobacteriales</taxon>
        <taxon>Sphingobacteriaceae</taxon>
        <taxon>Pedobacter</taxon>
    </lineage>
</organism>
<accession>A0A0D0FZX3</accession>
<keyword evidence="1" id="KW-0812">Transmembrane</keyword>
<evidence type="ECO:0000313" key="3">
    <source>
        <dbReference type="Proteomes" id="UP000032049"/>
    </source>
</evidence>
<dbReference type="STRING" id="1503925.TH53_05855"/>
<reference evidence="2 3" key="1">
    <citation type="submission" date="2015-01" db="EMBL/GenBank/DDBJ databases">
        <title>Draft genome sequence of Pedobacter sp. NL19 isolated from sludge of an effluent treatment pond in an abandoned uranium mine.</title>
        <authorList>
            <person name="Santos T."/>
            <person name="Caetano T."/>
            <person name="Covas C."/>
            <person name="Cruz A."/>
            <person name="Mendo S."/>
        </authorList>
    </citation>
    <scope>NUCLEOTIDE SEQUENCE [LARGE SCALE GENOMIC DNA]</scope>
    <source>
        <strain evidence="2 3">NL19</strain>
    </source>
</reference>
<keyword evidence="1" id="KW-0472">Membrane</keyword>
<dbReference type="AlphaFoldDB" id="A0A0D0FZX3"/>
<feature type="transmembrane region" description="Helical" evidence="1">
    <location>
        <begin position="20"/>
        <end position="45"/>
    </location>
</feature>
<name>A0A0D0FZX3_9SPHI</name>